<name>A0A1H2A2R5_9ACTN</name>
<evidence type="ECO:0000313" key="1">
    <source>
        <dbReference type="EMBL" id="SDT39776.1"/>
    </source>
</evidence>
<sequence>MTDLLSPLGLLEAGVSSWAPHLQPDGTLHDPVFDAPTQYGTAYLAWCCAVLGAQPAAVEGPVHADRAVRLLGAALAHTADPGREPHASGFDRRTLSVSGRLNHRDFTWPPILKARRELAAAGVALDPAVDAQIAGVDVEATFRARPPSNWAAVWMSGEWLRVQAGLAPTSAARLDPWLDVFFAGGEVGLDLELGLYVERGLPNAYDLFTRLHLTDLLLQGWAGRNRERLTAFLTTGLRRSLALQLSDGSLASGYRSAGQTWVLGAQLALFTASRVLGLGTAAEQEEARLAAWRAFRALALGVRPVGVFSPVQNVLPPELRVGYETYTADGHYSPLALAFLADAVRTGFGTDEPPTPAELDARPLAVRVEGAPTHRGAVSRGRVSLAVQAAADGVYDASGLVDLTFGTGRSLVFVSAARHVSGGPWLVPGLALRTEAGAAPVTPLAPLPRRLLEPLRPEGDAGLTFTAGLDAAEEGSALAGHRHRWSAALTAVGVDVTETVPGWSGRRTLLVPYLRDLGDGVLTEVTRLADGVRLTRGAEWVEVRVDGPLERSSVLPAGYESRRGLCGLVRLDLAEPGESLRWSVTSGPSELLAD</sequence>
<reference evidence="1 2" key="1">
    <citation type="submission" date="2016-10" db="EMBL/GenBank/DDBJ databases">
        <authorList>
            <person name="de Groot N.N."/>
        </authorList>
    </citation>
    <scope>NUCLEOTIDE SEQUENCE [LARGE SCALE GENOMIC DNA]</scope>
    <source>
        <strain evidence="1 2">DSM 21741</strain>
    </source>
</reference>
<evidence type="ECO:0000313" key="2">
    <source>
        <dbReference type="Proteomes" id="UP000199092"/>
    </source>
</evidence>
<proteinExistence type="predicted"/>
<dbReference type="AlphaFoldDB" id="A0A1H2A2R5"/>
<dbReference type="OrthoDB" id="178826at2"/>
<dbReference type="RefSeq" id="WP_091415682.1">
    <property type="nucleotide sequence ID" value="NZ_LT629749.1"/>
</dbReference>
<accession>A0A1H2A2R5</accession>
<dbReference type="STRING" id="546871.SAMN04488543_4153"/>
<keyword evidence="2" id="KW-1185">Reference proteome</keyword>
<protein>
    <recommendedName>
        <fullName evidence="3">Heparinase II/III-like protein</fullName>
    </recommendedName>
</protein>
<dbReference type="EMBL" id="LT629749">
    <property type="protein sequence ID" value="SDT39776.1"/>
    <property type="molecule type" value="Genomic_DNA"/>
</dbReference>
<dbReference type="Proteomes" id="UP000199092">
    <property type="component" value="Chromosome I"/>
</dbReference>
<evidence type="ECO:0008006" key="3">
    <source>
        <dbReference type="Google" id="ProtNLM"/>
    </source>
</evidence>
<organism evidence="1 2">
    <name type="scientific">Friedmanniella luteola</name>
    <dbReference type="NCBI Taxonomy" id="546871"/>
    <lineage>
        <taxon>Bacteria</taxon>
        <taxon>Bacillati</taxon>
        <taxon>Actinomycetota</taxon>
        <taxon>Actinomycetes</taxon>
        <taxon>Propionibacteriales</taxon>
        <taxon>Nocardioidaceae</taxon>
        <taxon>Friedmanniella</taxon>
    </lineage>
</organism>
<gene>
    <name evidence="1" type="ORF">SAMN04488543_4153</name>
</gene>